<proteinExistence type="predicted"/>
<evidence type="ECO:0000313" key="2">
    <source>
        <dbReference type="EMBL" id="MED6287210.1"/>
    </source>
</evidence>
<gene>
    <name evidence="2" type="ORF">CHARACLAT_013992</name>
</gene>
<reference evidence="2 3" key="1">
    <citation type="submission" date="2021-06" db="EMBL/GenBank/DDBJ databases">
        <authorList>
            <person name="Palmer J.M."/>
        </authorList>
    </citation>
    <scope>NUCLEOTIDE SEQUENCE [LARGE SCALE GENOMIC DNA]</scope>
    <source>
        <strain evidence="2 3">CL_MEX2019</strain>
        <tissue evidence="2">Muscle</tissue>
    </source>
</reference>
<accession>A0ABU7EJ37</accession>
<comment type="caution">
    <text evidence="2">The sequence shown here is derived from an EMBL/GenBank/DDBJ whole genome shotgun (WGS) entry which is preliminary data.</text>
</comment>
<evidence type="ECO:0000313" key="3">
    <source>
        <dbReference type="Proteomes" id="UP001352852"/>
    </source>
</evidence>
<dbReference type="EMBL" id="JAHUTJ010058411">
    <property type="protein sequence ID" value="MED6287210.1"/>
    <property type="molecule type" value="Genomic_DNA"/>
</dbReference>
<protein>
    <submittedName>
        <fullName evidence="2">Uncharacterized protein</fullName>
    </submittedName>
</protein>
<dbReference type="Proteomes" id="UP001352852">
    <property type="component" value="Unassembled WGS sequence"/>
</dbReference>
<organism evidence="2 3">
    <name type="scientific">Characodon lateralis</name>
    <dbReference type="NCBI Taxonomy" id="208331"/>
    <lineage>
        <taxon>Eukaryota</taxon>
        <taxon>Metazoa</taxon>
        <taxon>Chordata</taxon>
        <taxon>Craniata</taxon>
        <taxon>Vertebrata</taxon>
        <taxon>Euteleostomi</taxon>
        <taxon>Actinopterygii</taxon>
        <taxon>Neopterygii</taxon>
        <taxon>Teleostei</taxon>
        <taxon>Neoteleostei</taxon>
        <taxon>Acanthomorphata</taxon>
        <taxon>Ovalentaria</taxon>
        <taxon>Atherinomorphae</taxon>
        <taxon>Cyprinodontiformes</taxon>
        <taxon>Goodeidae</taxon>
        <taxon>Characodon</taxon>
    </lineage>
</organism>
<keyword evidence="3" id="KW-1185">Reference proteome</keyword>
<feature type="region of interest" description="Disordered" evidence="1">
    <location>
        <begin position="18"/>
        <end position="55"/>
    </location>
</feature>
<sequence length="104" mass="11171">MGRGAGCSPTLIRVRGRVHQGQVASPSQEARVPGEKPRMQSPCNKTPGQDSYPGSSCCKAQMSSYSEWEDIWSLPAGEAIAKAAVPQFVLSCHICCLACKQIFD</sequence>
<name>A0ABU7EJ37_9TELE</name>
<evidence type="ECO:0000256" key="1">
    <source>
        <dbReference type="SAM" id="MobiDB-lite"/>
    </source>
</evidence>
<feature type="compositionally biased region" description="Polar residues" evidence="1">
    <location>
        <begin position="41"/>
        <end position="54"/>
    </location>
</feature>